<evidence type="ECO:0000256" key="2">
    <source>
        <dbReference type="ARBA" id="ARBA00009694"/>
    </source>
</evidence>
<keyword evidence="5 6" id="KW-0472">Membrane</keyword>
<dbReference type="EMBL" id="JAAGYR010000002">
    <property type="protein sequence ID" value="NEN75068.1"/>
    <property type="molecule type" value="Genomic_DNA"/>
</dbReference>
<evidence type="ECO:0000256" key="4">
    <source>
        <dbReference type="ARBA" id="ARBA00022989"/>
    </source>
</evidence>
<dbReference type="PANTHER" id="PTHR43461:SF1">
    <property type="entry name" value="TRANSMEMBRANE PROTEIN 256"/>
    <property type="match status" value="1"/>
</dbReference>
<keyword evidence="4 6" id="KW-1133">Transmembrane helix</keyword>
<reference evidence="7 8" key="1">
    <citation type="submission" date="2020-02" db="EMBL/GenBank/DDBJ databases">
        <title>Pelistega sp. NLN82 were isolated from wild rodents of the Hainan Island.</title>
        <authorList>
            <person name="Niu N."/>
            <person name="Zhou J."/>
        </authorList>
    </citation>
    <scope>NUCLEOTIDE SEQUENCE [LARGE SCALE GENOMIC DNA]</scope>
    <source>
        <strain evidence="7 8">NLN82</strain>
    </source>
</reference>
<evidence type="ECO:0000256" key="5">
    <source>
        <dbReference type="ARBA" id="ARBA00023136"/>
    </source>
</evidence>
<feature type="transmembrane region" description="Helical" evidence="6">
    <location>
        <begin position="97"/>
        <end position="120"/>
    </location>
</feature>
<dbReference type="Pfam" id="PF04241">
    <property type="entry name" value="DUF423"/>
    <property type="match status" value="1"/>
</dbReference>
<dbReference type="PANTHER" id="PTHR43461">
    <property type="entry name" value="TRANSMEMBRANE PROTEIN 256"/>
    <property type="match status" value="1"/>
</dbReference>
<dbReference type="RefSeq" id="WP_163763815.1">
    <property type="nucleotide sequence ID" value="NZ_JAAGYR010000002.1"/>
</dbReference>
<gene>
    <name evidence="7" type="ORF">F9B74_01840</name>
</gene>
<dbReference type="Proteomes" id="UP000477651">
    <property type="component" value="Unassembled WGS sequence"/>
</dbReference>
<feature type="transmembrane region" description="Helical" evidence="6">
    <location>
        <begin position="71"/>
        <end position="91"/>
    </location>
</feature>
<evidence type="ECO:0000256" key="1">
    <source>
        <dbReference type="ARBA" id="ARBA00004141"/>
    </source>
</evidence>
<evidence type="ECO:0000256" key="6">
    <source>
        <dbReference type="SAM" id="Phobius"/>
    </source>
</evidence>
<keyword evidence="8" id="KW-1185">Reference proteome</keyword>
<dbReference type="GO" id="GO:0005886">
    <property type="term" value="C:plasma membrane"/>
    <property type="evidence" value="ECO:0007669"/>
    <property type="project" value="TreeGrafter"/>
</dbReference>
<comment type="subcellular location">
    <subcellularLocation>
        <location evidence="1">Membrane</location>
        <topology evidence="1">Multi-pass membrane protein</topology>
    </subcellularLocation>
</comment>
<comment type="similarity">
    <text evidence="2">Belongs to the UPF0382 family.</text>
</comment>
<proteinExistence type="inferred from homology"/>
<organism evidence="7 8">
    <name type="scientific">Pelistega ratti</name>
    <dbReference type="NCBI Taxonomy" id="2652177"/>
    <lineage>
        <taxon>Bacteria</taxon>
        <taxon>Pseudomonadati</taxon>
        <taxon>Pseudomonadota</taxon>
        <taxon>Betaproteobacteria</taxon>
        <taxon>Burkholderiales</taxon>
        <taxon>Alcaligenaceae</taxon>
        <taxon>Pelistega</taxon>
    </lineage>
</organism>
<dbReference type="InterPro" id="IPR006696">
    <property type="entry name" value="DUF423"/>
</dbReference>
<dbReference type="AlphaFoldDB" id="A0A6L9Y5G5"/>
<comment type="caution">
    <text evidence="7">The sequence shown here is derived from an EMBL/GenBank/DDBJ whole genome shotgun (WGS) entry which is preliminary data.</text>
</comment>
<protein>
    <submittedName>
        <fullName evidence="7">DUF423 domain-containing protein</fullName>
    </submittedName>
</protein>
<evidence type="ECO:0000313" key="8">
    <source>
        <dbReference type="Proteomes" id="UP000477651"/>
    </source>
</evidence>
<accession>A0A6L9Y5G5</accession>
<sequence length="126" mass="13622">MIRFAIIFAALSGLITVALGAFGMHALKEVVSPERLSTWQTAVFYQFIHTIAIMGIIALSHHLSPLWKKSILLFILGILCFSGSLYTLVLADGIGKFALITPMGGLCFIFGWLCLALSALPVKPNA</sequence>
<keyword evidence="3 6" id="KW-0812">Transmembrane</keyword>
<evidence type="ECO:0000313" key="7">
    <source>
        <dbReference type="EMBL" id="NEN75068.1"/>
    </source>
</evidence>
<evidence type="ECO:0000256" key="3">
    <source>
        <dbReference type="ARBA" id="ARBA00022692"/>
    </source>
</evidence>
<name>A0A6L9Y5G5_9BURK</name>
<feature type="transmembrane region" description="Helical" evidence="6">
    <location>
        <begin position="36"/>
        <end position="59"/>
    </location>
</feature>